<dbReference type="GO" id="GO:0016491">
    <property type="term" value="F:oxidoreductase activity"/>
    <property type="evidence" value="ECO:0007669"/>
    <property type="project" value="UniProtKB-KW"/>
</dbReference>
<dbReference type="Pfam" id="PF01425">
    <property type="entry name" value="Amidase"/>
    <property type="match status" value="1"/>
</dbReference>
<comment type="similarity">
    <text evidence="2">Belongs to the amidase family.</text>
</comment>
<accession>W9ZMR2</accession>
<dbReference type="Gene3D" id="3.50.50.60">
    <property type="entry name" value="FAD/NAD(P)-binding domain"/>
    <property type="match status" value="1"/>
</dbReference>
<dbReference type="PANTHER" id="PTHR46072:SF2">
    <property type="entry name" value="AMIDASE (EUROFUNG)"/>
    <property type="match status" value="1"/>
</dbReference>
<protein>
    <recommendedName>
        <fullName evidence="3">amidase</fullName>
        <ecNumber evidence="3">3.5.1.4</ecNumber>
    </recommendedName>
</protein>
<evidence type="ECO:0000259" key="9">
    <source>
        <dbReference type="Pfam" id="PF01494"/>
    </source>
</evidence>
<dbReference type="Pfam" id="PF01494">
    <property type="entry name" value="FAD_binding_3"/>
    <property type="match status" value="1"/>
</dbReference>
<sequence length="412" mass="45063">MTIQSNEFNVAIVGAGVAGLALAMALHRKGVPFTIYEEAKEYSVVGAGIGFGPNGMQALDMIELGFRTLYEALCVGNKPADAQWVFFEECLLEPDLGDDKPWNGDRKSAWGHKDYVRKSAGIPLLPRKMIMVVAIFCLAIRNSYEYWMSKRAIRDEKLAKSYGEDAPSDPRIPAAKDIQDLIKLLDGRQVTAEAVVLAHIANPLESTSATNCLTEVYFDEALQQARELEAFQQKLGRLMGPLHGVPVSLKDQFGLEGLDSILGYVGRAFKAAVSDCVLVKVLKQLGTVIIAKTNLPPSILLTFNSGEETNNPLWGLTTHPMNPEYTPGGSSGGEGSLLALNGSALGWGTDIGGSIRVPSHMNGLWGFKPSWEVFLQRRGGLTRWTASDTFCRQLYDKNTQYYHISLESCQLG</sequence>
<evidence type="ECO:0000256" key="1">
    <source>
        <dbReference type="ARBA" id="ARBA00001311"/>
    </source>
</evidence>
<dbReference type="InterPro" id="IPR023631">
    <property type="entry name" value="Amidase_dom"/>
</dbReference>
<evidence type="ECO:0000256" key="6">
    <source>
        <dbReference type="ARBA" id="ARBA00022827"/>
    </source>
</evidence>
<dbReference type="GO" id="GO:0071949">
    <property type="term" value="F:FAD binding"/>
    <property type="evidence" value="ECO:0007669"/>
    <property type="project" value="InterPro"/>
</dbReference>
<dbReference type="InterPro" id="IPR036928">
    <property type="entry name" value="AS_sf"/>
</dbReference>
<keyword evidence="5" id="KW-0378">Hydrolase</keyword>
<keyword evidence="4" id="KW-0285">Flavoprotein</keyword>
<dbReference type="EMBL" id="JH659342">
    <property type="protein sequence ID" value="EXK29563.1"/>
    <property type="molecule type" value="Genomic_DNA"/>
</dbReference>
<dbReference type="EC" id="3.5.1.4" evidence="3"/>
<dbReference type="InterPro" id="IPR020556">
    <property type="entry name" value="Amidase_CS"/>
</dbReference>
<dbReference type="SUPFAM" id="SSF75304">
    <property type="entry name" value="Amidase signature (AS) enzymes"/>
    <property type="match status" value="1"/>
</dbReference>
<evidence type="ECO:0000313" key="10">
    <source>
        <dbReference type="EMBL" id="EXK29563.1"/>
    </source>
</evidence>
<dbReference type="AlphaFoldDB" id="W9ZMR2"/>
<dbReference type="GO" id="GO:0004040">
    <property type="term" value="F:amidase activity"/>
    <property type="evidence" value="ECO:0007669"/>
    <property type="project" value="UniProtKB-EC"/>
</dbReference>
<evidence type="ECO:0000256" key="5">
    <source>
        <dbReference type="ARBA" id="ARBA00022801"/>
    </source>
</evidence>
<dbReference type="SUPFAM" id="SSF51905">
    <property type="entry name" value="FAD/NAD(P)-binding domain"/>
    <property type="match status" value="1"/>
</dbReference>
<dbReference type="PROSITE" id="PS00571">
    <property type="entry name" value="AMIDASES"/>
    <property type="match status" value="1"/>
</dbReference>
<gene>
    <name evidence="10" type="ORF">FOMG_14035</name>
</gene>
<name>W9ZMR2_FUSOX</name>
<evidence type="ECO:0000256" key="2">
    <source>
        <dbReference type="ARBA" id="ARBA00009199"/>
    </source>
</evidence>
<proteinExistence type="inferred from homology"/>
<dbReference type="HOGENOM" id="CLU_009600_5_0_1"/>
<comment type="catalytic activity">
    <reaction evidence="1">
        <text>a monocarboxylic acid amide + H2O = a monocarboxylate + NH4(+)</text>
        <dbReference type="Rhea" id="RHEA:12020"/>
        <dbReference type="ChEBI" id="CHEBI:15377"/>
        <dbReference type="ChEBI" id="CHEBI:28938"/>
        <dbReference type="ChEBI" id="CHEBI:35757"/>
        <dbReference type="ChEBI" id="CHEBI:83628"/>
        <dbReference type="EC" id="3.5.1.4"/>
    </reaction>
</comment>
<dbReference type="InterPro" id="IPR036188">
    <property type="entry name" value="FAD/NAD-bd_sf"/>
</dbReference>
<keyword evidence="7" id="KW-0560">Oxidoreductase</keyword>
<feature type="domain" description="Amidase" evidence="8">
    <location>
        <begin position="202"/>
        <end position="374"/>
    </location>
</feature>
<reference evidence="10" key="2">
    <citation type="submission" date="2012-05" db="EMBL/GenBank/DDBJ databases">
        <title>Annotation of the Genome Sequence of Fusarium oxysporum f. sp. melonis 26406.</title>
        <authorList>
            <consortium name="The Broad Institute Genomics Platform"/>
            <person name="Ma L.-J."/>
            <person name="Corby-Kistler H."/>
            <person name="Broz K."/>
            <person name="Gale L.R."/>
            <person name="Jonkers W."/>
            <person name="O'Donnell K."/>
            <person name="Ploetz R."/>
            <person name="Steinberg C."/>
            <person name="Schwartz D.C."/>
            <person name="VanEtten H."/>
            <person name="Zhou S."/>
            <person name="Young S.K."/>
            <person name="Zeng Q."/>
            <person name="Gargeya S."/>
            <person name="Fitzgerald M."/>
            <person name="Abouelleil A."/>
            <person name="Alvarado L."/>
            <person name="Chapman S.B."/>
            <person name="Gainer-Dewar J."/>
            <person name="Goldberg J."/>
            <person name="Griggs A."/>
            <person name="Gujja S."/>
            <person name="Hansen M."/>
            <person name="Howarth C."/>
            <person name="Imamovic A."/>
            <person name="Ireland A."/>
            <person name="Larimer J."/>
            <person name="McCowan C."/>
            <person name="Murphy C."/>
            <person name="Pearson M."/>
            <person name="Poon T.W."/>
            <person name="Priest M."/>
            <person name="Roberts A."/>
            <person name="Saif S."/>
            <person name="Shea T."/>
            <person name="Sykes S."/>
            <person name="Wortman J."/>
            <person name="Nusbaum C."/>
            <person name="Birren B."/>
        </authorList>
    </citation>
    <scope>NUCLEOTIDE SEQUENCE</scope>
    <source>
        <strain evidence="10">26406</strain>
    </source>
</reference>
<organism evidence="10">
    <name type="scientific">Fusarium oxysporum f. sp. melonis 26406</name>
    <dbReference type="NCBI Taxonomy" id="1089452"/>
    <lineage>
        <taxon>Eukaryota</taxon>
        <taxon>Fungi</taxon>
        <taxon>Dikarya</taxon>
        <taxon>Ascomycota</taxon>
        <taxon>Pezizomycotina</taxon>
        <taxon>Sordariomycetes</taxon>
        <taxon>Hypocreomycetidae</taxon>
        <taxon>Hypocreales</taxon>
        <taxon>Nectriaceae</taxon>
        <taxon>Fusarium</taxon>
        <taxon>Fusarium oxysporum species complex</taxon>
    </lineage>
</organism>
<feature type="domain" description="FAD-binding" evidence="9">
    <location>
        <begin position="8"/>
        <end position="65"/>
    </location>
</feature>
<evidence type="ECO:0000256" key="3">
    <source>
        <dbReference type="ARBA" id="ARBA00012922"/>
    </source>
</evidence>
<evidence type="ECO:0000256" key="4">
    <source>
        <dbReference type="ARBA" id="ARBA00022630"/>
    </source>
</evidence>
<reference evidence="10" key="1">
    <citation type="submission" date="2012-04" db="EMBL/GenBank/DDBJ databases">
        <title>The Genome Sequence of Fusarium oxysporum melonis.</title>
        <authorList>
            <consortium name="The Broad Institute Genome Sequencing Platform"/>
            <person name="Ma L.-J."/>
            <person name="Gale L.R."/>
            <person name="Schwartz D.C."/>
            <person name="Zhou S."/>
            <person name="Corby-Kistler H."/>
            <person name="Young S.K."/>
            <person name="Zeng Q."/>
            <person name="Gargeya S."/>
            <person name="Fitzgerald M."/>
            <person name="Haas B."/>
            <person name="Abouelleil A."/>
            <person name="Alvarado L."/>
            <person name="Arachchi H.M."/>
            <person name="Berlin A."/>
            <person name="Brown A."/>
            <person name="Chapman S.B."/>
            <person name="Chen Z."/>
            <person name="Dunbar C."/>
            <person name="Freedman E."/>
            <person name="Gearin G."/>
            <person name="Goldberg J."/>
            <person name="Griggs A."/>
            <person name="Gujja S."/>
            <person name="Heiman D."/>
            <person name="Howarth C."/>
            <person name="Larson L."/>
            <person name="Lui A."/>
            <person name="MacDonald P.J.P."/>
            <person name="Montmayeur A."/>
            <person name="Murphy C."/>
            <person name="Neiman D."/>
            <person name="Pearson M."/>
            <person name="Priest M."/>
            <person name="Roberts A."/>
            <person name="Saif S."/>
            <person name="Shea T."/>
            <person name="Shenoy N."/>
            <person name="Sisk P."/>
            <person name="Stolte C."/>
            <person name="Sykes S."/>
            <person name="Wortman J."/>
            <person name="Nusbaum C."/>
            <person name="Birren B."/>
        </authorList>
    </citation>
    <scope>NUCLEOTIDE SEQUENCE</scope>
    <source>
        <strain evidence="10">26406</strain>
    </source>
</reference>
<evidence type="ECO:0000256" key="7">
    <source>
        <dbReference type="ARBA" id="ARBA00023002"/>
    </source>
</evidence>
<keyword evidence="6" id="KW-0274">FAD</keyword>
<dbReference type="Gene3D" id="3.90.1300.10">
    <property type="entry name" value="Amidase signature (AS) domain"/>
    <property type="match status" value="1"/>
</dbReference>
<evidence type="ECO:0000259" key="8">
    <source>
        <dbReference type="Pfam" id="PF01425"/>
    </source>
</evidence>
<dbReference type="InterPro" id="IPR002938">
    <property type="entry name" value="FAD-bd"/>
</dbReference>
<dbReference type="Proteomes" id="UP000030703">
    <property type="component" value="Unassembled WGS sequence"/>
</dbReference>
<dbReference type="VEuPathDB" id="FungiDB:FOMG_14035"/>
<dbReference type="PANTHER" id="PTHR46072">
    <property type="entry name" value="AMIDASE-RELATED-RELATED"/>
    <property type="match status" value="1"/>
</dbReference>